<dbReference type="InterPro" id="IPR029066">
    <property type="entry name" value="PLP-binding_barrel"/>
</dbReference>
<sequence>MALDDIRARIRAAEAAAGRPPGSVTLIAVSKLQPADRVEAALDQGQRVFGENYVQEAQRKWPAWRARWPEVALHMIGPLQSNKARAAVELFDAIHGVDRASLARRLARVAQETGLAPQVFVQVNTGAEPQKAGVLPAEADALIQECRQLGLNLAGCMCIPPDDADPRPHFQLLRETATRNGLSGLSMGMSADFETAIAEGATHVRVGSAIFGARPTERPG</sequence>
<dbReference type="STRING" id="690417.IC63_01410"/>
<dbReference type="EMBL" id="JRKS01000002">
    <property type="protein sequence ID" value="KGJ09448.1"/>
    <property type="molecule type" value="Genomic_DNA"/>
</dbReference>
<keyword evidence="1 2" id="KW-0663">Pyridoxal phosphate</keyword>
<dbReference type="AlphaFoldDB" id="A0A099FGZ1"/>
<comment type="cofactor">
    <cofactor evidence="3">
        <name>pyridoxal 5'-phosphate</name>
        <dbReference type="ChEBI" id="CHEBI:597326"/>
    </cofactor>
</comment>
<proteinExistence type="inferred from homology"/>
<comment type="caution">
    <text evidence="6">The sequence shown here is derived from an EMBL/GenBank/DDBJ whole genome shotgun (WGS) entry which is preliminary data.</text>
</comment>
<evidence type="ECO:0000256" key="2">
    <source>
        <dbReference type="HAMAP-Rule" id="MF_02087"/>
    </source>
</evidence>
<dbReference type="PANTHER" id="PTHR10146:SF14">
    <property type="entry name" value="PYRIDOXAL PHOSPHATE HOMEOSTASIS PROTEIN"/>
    <property type="match status" value="1"/>
</dbReference>
<dbReference type="GO" id="GO:0030170">
    <property type="term" value="F:pyridoxal phosphate binding"/>
    <property type="evidence" value="ECO:0007669"/>
    <property type="project" value="UniProtKB-UniRule"/>
</dbReference>
<evidence type="ECO:0000313" key="6">
    <source>
        <dbReference type="EMBL" id="KGJ09448.1"/>
    </source>
</evidence>
<comment type="function">
    <text evidence="2">Pyridoxal 5'-phosphate (PLP)-binding protein, which is involved in PLP homeostasis.</text>
</comment>
<dbReference type="CDD" id="cd00635">
    <property type="entry name" value="PLPDE_III_YBL036c_like"/>
    <property type="match status" value="1"/>
</dbReference>
<evidence type="ECO:0000256" key="3">
    <source>
        <dbReference type="PIRSR" id="PIRSR004848-1"/>
    </source>
</evidence>
<feature type="modified residue" description="N6-(pyridoxal phosphate)lysine" evidence="2 3">
    <location>
        <position position="31"/>
    </location>
</feature>
<organism evidence="6 7">
    <name type="scientific">Paracoccus sphaerophysae</name>
    <dbReference type="NCBI Taxonomy" id="690417"/>
    <lineage>
        <taxon>Bacteria</taxon>
        <taxon>Pseudomonadati</taxon>
        <taxon>Pseudomonadota</taxon>
        <taxon>Alphaproteobacteria</taxon>
        <taxon>Rhodobacterales</taxon>
        <taxon>Paracoccaceae</taxon>
        <taxon>Paracoccus</taxon>
    </lineage>
</organism>
<reference evidence="6 7" key="2">
    <citation type="submission" date="2014-10" db="EMBL/GenBank/DDBJ databases">
        <title>Paracoccus sanguinis sp. nov., isolated from clinical specimens of New York State patients.</title>
        <authorList>
            <person name="Mingle L.A."/>
            <person name="Cole J.A."/>
            <person name="Lapierre P."/>
            <person name="Musser K.A."/>
        </authorList>
    </citation>
    <scope>NUCLEOTIDE SEQUENCE [LARGE SCALE GENOMIC DNA]</scope>
    <source>
        <strain evidence="6 7">HAMBI 3106</strain>
    </source>
</reference>
<evidence type="ECO:0000313" key="7">
    <source>
        <dbReference type="Proteomes" id="UP000029917"/>
    </source>
</evidence>
<dbReference type="PANTHER" id="PTHR10146">
    <property type="entry name" value="PROLINE SYNTHETASE CO-TRANSCRIBED BACTERIAL HOMOLOG PROTEIN"/>
    <property type="match status" value="1"/>
</dbReference>
<dbReference type="OrthoDB" id="9804072at2"/>
<reference evidence="6 7" key="1">
    <citation type="submission" date="2014-09" db="EMBL/GenBank/DDBJ databases">
        <authorList>
            <person name="McGinnis J.M."/>
            <person name="Wolfgang W.J."/>
        </authorList>
    </citation>
    <scope>NUCLEOTIDE SEQUENCE [LARGE SCALE GENOMIC DNA]</scope>
    <source>
        <strain evidence="6 7">HAMBI 3106</strain>
    </source>
</reference>
<protein>
    <recommendedName>
        <fullName evidence="2">Pyridoxal phosphate homeostasis protein</fullName>
        <shortName evidence="2">PLP homeostasis protein</shortName>
    </recommendedName>
</protein>
<dbReference type="SUPFAM" id="SSF51419">
    <property type="entry name" value="PLP-binding barrel"/>
    <property type="match status" value="1"/>
</dbReference>
<dbReference type="Gene3D" id="3.20.20.10">
    <property type="entry name" value="Alanine racemase"/>
    <property type="match status" value="1"/>
</dbReference>
<keyword evidence="7" id="KW-1185">Reference proteome</keyword>
<feature type="domain" description="Alanine racemase N-terminal" evidence="5">
    <location>
        <begin position="3"/>
        <end position="215"/>
    </location>
</feature>
<dbReference type="InterPro" id="IPR001608">
    <property type="entry name" value="Ala_racemase_N"/>
</dbReference>
<dbReference type="Proteomes" id="UP000029917">
    <property type="component" value="Unassembled WGS sequence"/>
</dbReference>
<dbReference type="NCBIfam" id="TIGR00044">
    <property type="entry name" value="YggS family pyridoxal phosphate-dependent enzyme"/>
    <property type="match status" value="1"/>
</dbReference>
<dbReference type="FunFam" id="3.20.20.10:FF:000018">
    <property type="entry name" value="Pyridoxal phosphate homeostasis protein"/>
    <property type="match status" value="1"/>
</dbReference>
<dbReference type="InterPro" id="IPR011078">
    <property type="entry name" value="PyrdxlP_homeostasis"/>
</dbReference>
<evidence type="ECO:0000256" key="1">
    <source>
        <dbReference type="ARBA" id="ARBA00022898"/>
    </source>
</evidence>
<name>A0A099FGZ1_9RHOB</name>
<dbReference type="RefSeq" id="WP_036716244.1">
    <property type="nucleotide sequence ID" value="NZ_JRKS01000002.1"/>
</dbReference>
<evidence type="ECO:0000259" key="5">
    <source>
        <dbReference type="Pfam" id="PF01168"/>
    </source>
</evidence>
<dbReference type="PIRSF" id="PIRSF004848">
    <property type="entry name" value="YBL036c_PLPDEIII"/>
    <property type="match status" value="1"/>
</dbReference>
<dbReference type="HAMAP" id="MF_02087">
    <property type="entry name" value="PLP_homeostasis"/>
    <property type="match status" value="1"/>
</dbReference>
<evidence type="ECO:0000256" key="4">
    <source>
        <dbReference type="RuleBase" id="RU004514"/>
    </source>
</evidence>
<comment type="similarity">
    <text evidence="2 4">Belongs to the pyridoxal phosphate-binding protein YggS/PROSC family.</text>
</comment>
<gene>
    <name evidence="6" type="ORF">IC63_01410</name>
</gene>
<dbReference type="Pfam" id="PF01168">
    <property type="entry name" value="Ala_racemase_N"/>
    <property type="match status" value="1"/>
</dbReference>
<accession>A0A099FGZ1</accession>